<feature type="active site" evidence="10">
    <location>
        <position position="187"/>
    </location>
</feature>
<comment type="caution">
    <text evidence="12">The sequence shown here is derived from an EMBL/GenBank/DDBJ whole genome shotgun (WGS) entry which is preliminary data.</text>
</comment>
<dbReference type="RefSeq" id="WP_343843093.1">
    <property type="nucleotide sequence ID" value="NZ_BAAADO010000007.1"/>
</dbReference>
<evidence type="ECO:0000256" key="6">
    <source>
        <dbReference type="ARBA" id="ARBA00023102"/>
    </source>
</evidence>
<evidence type="ECO:0000256" key="5">
    <source>
        <dbReference type="ARBA" id="ARBA00022962"/>
    </source>
</evidence>
<keyword evidence="7 10" id="KW-0456">Lyase</keyword>
<dbReference type="Gene3D" id="3.40.50.880">
    <property type="match status" value="1"/>
</dbReference>
<dbReference type="EC" id="4.3.2.10" evidence="10"/>
<dbReference type="SUPFAM" id="SSF52317">
    <property type="entry name" value="Class I glutamine amidotransferase-like"/>
    <property type="match status" value="1"/>
</dbReference>
<organism evidence="12 13">
    <name type="scientific">Salinibacillus aidingensis</name>
    <dbReference type="NCBI Taxonomy" id="237684"/>
    <lineage>
        <taxon>Bacteria</taxon>
        <taxon>Bacillati</taxon>
        <taxon>Bacillota</taxon>
        <taxon>Bacilli</taxon>
        <taxon>Bacillales</taxon>
        <taxon>Bacillaceae</taxon>
        <taxon>Salinibacillus</taxon>
    </lineage>
</organism>
<proteinExistence type="inferred from homology"/>
<dbReference type="PROSITE" id="PS51274">
    <property type="entry name" value="GATASE_COBBQ"/>
    <property type="match status" value="1"/>
</dbReference>
<dbReference type="PIRSF" id="PIRSF000495">
    <property type="entry name" value="Amidotransf_hisH"/>
    <property type="match status" value="1"/>
</dbReference>
<dbReference type="PANTHER" id="PTHR42701">
    <property type="entry name" value="IMIDAZOLE GLYCEROL PHOSPHATE SYNTHASE SUBUNIT HISH"/>
    <property type="match status" value="1"/>
</dbReference>
<protein>
    <recommendedName>
        <fullName evidence="10">Imidazole glycerol phosphate synthase subunit HisH</fullName>
        <ecNumber evidence="10">4.3.2.10</ecNumber>
    </recommendedName>
    <alternativeName>
        <fullName evidence="10">IGP synthase glutaminase subunit</fullName>
        <ecNumber evidence="10">3.5.1.2</ecNumber>
    </alternativeName>
    <alternativeName>
        <fullName evidence="10">IGP synthase subunit HisH</fullName>
    </alternativeName>
    <alternativeName>
        <fullName evidence="10">ImGP synthase subunit HisH</fullName>
        <shortName evidence="10">IGPS subunit HisH</shortName>
    </alternativeName>
</protein>
<evidence type="ECO:0000256" key="3">
    <source>
        <dbReference type="ARBA" id="ARBA00022605"/>
    </source>
</evidence>
<dbReference type="InterPro" id="IPR029062">
    <property type="entry name" value="Class_I_gatase-like"/>
</dbReference>
<feature type="active site" evidence="10">
    <location>
        <position position="185"/>
    </location>
</feature>
<sequence length="205" mass="22764">MISIIDYGAGNLKSVQHALTTLGFESDIVSSKEKIIESDALILPGVGAFRDAMEQLKSMDLAETIKNQAENGKPILGICLGLQLFYETSYENGTWEGLGLLEGEIVRFRDDVKVPHMGWNTLIPHSDVNPEKGLAEGISEKDYAYFVHSFYAEPKNQDEVVLWSDYGLKFPAAVQKGNIYGMQFHPEKSSEVGMKLLKNFGELVT</sequence>
<evidence type="ECO:0000256" key="2">
    <source>
        <dbReference type="ARBA" id="ARBA00011152"/>
    </source>
</evidence>
<keyword evidence="3 10" id="KW-0028">Amino-acid biosynthesis</keyword>
<dbReference type="PROSITE" id="PS51273">
    <property type="entry name" value="GATASE_TYPE_1"/>
    <property type="match status" value="1"/>
</dbReference>
<name>A0ABN1BN35_9BACI</name>
<dbReference type="CDD" id="cd01748">
    <property type="entry name" value="GATase1_IGP_Synthase"/>
    <property type="match status" value="1"/>
</dbReference>
<keyword evidence="5 10" id="KW-0315">Glutamine amidotransferase</keyword>
<dbReference type="Pfam" id="PF00117">
    <property type="entry name" value="GATase"/>
    <property type="match status" value="1"/>
</dbReference>
<evidence type="ECO:0000259" key="11">
    <source>
        <dbReference type="Pfam" id="PF00117"/>
    </source>
</evidence>
<keyword evidence="6 10" id="KW-0368">Histidine biosynthesis</keyword>
<comment type="subunit">
    <text evidence="2 10">Heterodimer of HisH and HisF.</text>
</comment>
<evidence type="ECO:0000256" key="4">
    <source>
        <dbReference type="ARBA" id="ARBA00022801"/>
    </source>
</evidence>
<evidence type="ECO:0000256" key="7">
    <source>
        <dbReference type="ARBA" id="ARBA00023239"/>
    </source>
</evidence>
<comment type="catalytic activity">
    <reaction evidence="8 10">
        <text>5-[(5-phospho-1-deoxy-D-ribulos-1-ylimino)methylamino]-1-(5-phospho-beta-D-ribosyl)imidazole-4-carboxamide + L-glutamine = D-erythro-1-(imidazol-4-yl)glycerol 3-phosphate + 5-amino-1-(5-phospho-beta-D-ribosyl)imidazole-4-carboxamide + L-glutamate + H(+)</text>
        <dbReference type="Rhea" id="RHEA:24793"/>
        <dbReference type="ChEBI" id="CHEBI:15378"/>
        <dbReference type="ChEBI" id="CHEBI:29985"/>
        <dbReference type="ChEBI" id="CHEBI:58278"/>
        <dbReference type="ChEBI" id="CHEBI:58359"/>
        <dbReference type="ChEBI" id="CHEBI:58475"/>
        <dbReference type="ChEBI" id="CHEBI:58525"/>
        <dbReference type="EC" id="4.3.2.10"/>
    </reaction>
</comment>
<evidence type="ECO:0000256" key="9">
    <source>
        <dbReference type="ARBA" id="ARBA00049534"/>
    </source>
</evidence>
<evidence type="ECO:0000256" key="10">
    <source>
        <dbReference type="HAMAP-Rule" id="MF_00278"/>
    </source>
</evidence>
<keyword evidence="10" id="KW-0963">Cytoplasm</keyword>
<dbReference type="InterPro" id="IPR010139">
    <property type="entry name" value="Imidazole-glycPsynth_HisH"/>
</dbReference>
<dbReference type="EC" id="3.5.1.2" evidence="10"/>
<comment type="catalytic activity">
    <reaction evidence="9 10">
        <text>L-glutamine + H2O = L-glutamate + NH4(+)</text>
        <dbReference type="Rhea" id="RHEA:15889"/>
        <dbReference type="ChEBI" id="CHEBI:15377"/>
        <dbReference type="ChEBI" id="CHEBI:28938"/>
        <dbReference type="ChEBI" id="CHEBI:29985"/>
        <dbReference type="ChEBI" id="CHEBI:58359"/>
        <dbReference type="EC" id="3.5.1.2"/>
    </reaction>
</comment>
<dbReference type="NCBIfam" id="TIGR01855">
    <property type="entry name" value="IMP_synth_hisH"/>
    <property type="match status" value="1"/>
</dbReference>
<dbReference type="HAMAP" id="MF_00278">
    <property type="entry name" value="HisH"/>
    <property type="match status" value="1"/>
</dbReference>
<comment type="pathway">
    <text evidence="1 10">Amino-acid biosynthesis; L-histidine biosynthesis; L-histidine from 5-phospho-alpha-D-ribose 1-diphosphate: step 5/9.</text>
</comment>
<dbReference type="PANTHER" id="PTHR42701:SF1">
    <property type="entry name" value="IMIDAZOLE GLYCEROL PHOSPHATE SYNTHASE SUBUNIT HISH"/>
    <property type="match status" value="1"/>
</dbReference>
<feature type="domain" description="Glutamine amidotransferase" evidence="11">
    <location>
        <begin position="4"/>
        <end position="200"/>
    </location>
</feature>
<evidence type="ECO:0000256" key="1">
    <source>
        <dbReference type="ARBA" id="ARBA00005091"/>
    </source>
</evidence>
<gene>
    <name evidence="10 12" type="primary">hisH</name>
    <name evidence="12" type="ORF">GCM10008986_31010</name>
</gene>
<evidence type="ECO:0000256" key="8">
    <source>
        <dbReference type="ARBA" id="ARBA00047838"/>
    </source>
</evidence>
<comment type="subcellular location">
    <subcellularLocation>
        <location evidence="10">Cytoplasm</location>
    </subcellularLocation>
</comment>
<feature type="active site" description="Nucleophile" evidence="10">
    <location>
        <position position="79"/>
    </location>
</feature>
<reference evidence="12 13" key="1">
    <citation type="journal article" date="2019" name="Int. J. Syst. Evol. Microbiol.">
        <title>The Global Catalogue of Microorganisms (GCM) 10K type strain sequencing project: providing services to taxonomists for standard genome sequencing and annotation.</title>
        <authorList>
            <consortium name="The Broad Institute Genomics Platform"/>
            <consortium name="The Broad Institute Genome Sequencing Center for Infectious Disease"/>
            <person name="Wu L."/>
            <person name="Ma J."/>
        </authorList>
    </citation>
    <scope>NUCLEOTIDE SEQUENCE [LARGE SCALE GENOMIC DNA]</scope>
    <source>
        <strain evidence="12 13">JCM 12389</strain>
    </source>
</reference>
<accession>A0ABN1BN35</accession>
<evidence type="ECO:0000313" key="13">
    <source>
        <dbReference type="Proteomes" id="UP001500880"/>
    </source>
</evidence>
<dbReference type="Proteomes" id="UP001500880">
    <property type="component" value="Unassembled WGS sequence"/>
</dbReference>
<evidence type="ECO:0000313" key="12">
    <source>
        <dbReference type="EMBL" id="GAA0501371.1"/>
    </source>
</evidence>
<keyword evidence="4 10" id="KW-0378">Hydrolase</keyword>
<dbReference type="EMBL" id="BAAADO010000007">
    <property type="protein sequence ID" value="GAA0501371.1"/>
    <property type="molecule type" value="Genomic_DNA"/>
</dbReference>
<comment type="function">
    <text evidence="10">IGPS catalyzes the conversion of PRFAR and glutamine to IGP, AICAR and glutamate. The HisH subunit catalyzes the hydrolysis of glutamine to glutamate and ammonia as part of the synthesis of IGP and AICAR. The resulting ammonia molecule is channeled to the active site of HisF.</text>
</comment>
<keyword evidence="13" id="KW-1185">Reference proteome</keyword>
<dbReference type="InterPro" id="IPR017926">
    <property type="entry name" value="GATASE"/>
</dbReference>